<protein>
    <recommendedName>
        <fullName evidence="4">Topoisomerase II</fullName>
    </recommendedName>
</protein>
<dbReference type="Proteomes" id="UP000031526">
    <property type="component" value="Chromosome"/>
</dbReference>
<feature type="compositionally biased region" description="Acidic residues" evidence="1">
    <location>
        <begin position="94"/>
        <end position="104"/>
    </location>
</feature>
<evidence type="ECO:0000313" key="3">
    <source>
        <dbReference type="Proteomes" id="UP000031526"/>
    </source>
</evidence>
<evidence type="ECO:0000256" key="1">
    <source>
        <dbReference type="SAM" id="MobiDB-lite"/>
    </source>
</evidence>
<dbReference type="AlphaFoldDB" id="A0A0B5DGH3"/>
<feature type="non-terminal residue" evidence="2">
    <location>
        <position position="271"/>
    </location>
</feature>
<feature type="compositionally biased region" description="Pro residues" evidence="1">
    <location>
        <begin position="63"/>
        <end position="80"/>
    </location>
</feature>
<dbReference type="EMBL" id="CP009313">
    <property type="protein sequence ID" value="AJE42813.1"/>
    <property type="molecule type" value="Genomic_DNA"/>
</dbReference>
<evidence type="ECO:0000313" key="2">
    <source>
        <dbReference type="EMBL" id="AJE42813.1"/>
    </source>
</evidence>
<feature type="compositionally biased region" description="Low complexity" evidence="1">
    <location>
        <begin position="46"/>
        <end position="62"/>
    </location>
</feature>
<accession>A0A0B5DGH3</accession>
<organism evidence="2 3">
    <name type="scientific">Streptomyces nodosus</name>
    <dbReference type="NCBI Taxonomy" id="40318"/>
    <lineage>
        <taxon>Bacteria</taxon>
        <taxon>Bacillati</taxon>
        <taxon>Actinomycetota</taxon>
        <taxon>Actinomycetes</taxon>
        <taxon>Kitasatosporales</taxon>
        <taxon>Streptomycetaceae</taxon>
        <taxon>Streptomyces</taxon>
    </lineage>
</organism>
<reference evidence="2 3" key="2">
    <citation type="journal article" date="2016" name="Appl. Microbiol. Biotechnol.">
        <title>Exploiting the genome sequence of Streptomyces nodosus for enhanced antibiotic production.</title>
        <authorList>
            <person name="Sweeney P."/>
            <person name="Murphy C.D."/>
            <person name="Caffrey P."/>
        </authorList>
    </citation>
    <scope>NUCLEOTIDE SEQUENCE [LARGE SCALE GENOMIC DNA]</scope>
    <source>
        <strain evidence="2 3">ATCC 14899</strain>
    </source>
</reference>
<proteinExistence type="predicted"/>
<reference evidence="3" key="1">
    <citation type="submission" date="2014-09" db="EMBL/GenBank/DDBJ databases">
        <title>Sequence of the Streptomyces nodosus genome.</title>
        <authorList>
            <person name="Sweeney P."/>
            <person name="Stephens N."/>
            <person name="Murphy C."/>
            <person name="Caffrey P."/>
        </authorList>
    </citation>
    <scope>NUCLEOTIDE SEQUENCE [LARGE SCALE GENOMIC DNA]</scope>
    <source>
        <strain evidence="3">ATCC 14899</strain>
    </source>
</reference>
<evidence type="ECO:0008006" key="4">
    <source>
        <dbReference type="Google" id="ProtNLM"/>
    </source>
</evidence>
<name>A0A0B5DGH3_9ACTN</name>
<gene>
    <name evidence="2" type="ORF">SNOD_24280</name>
</gene>
<dbReference type="RefSeq" id="WP_043444367.1">
    <property type="nucleotide sequence ID" value="NZ_CP009313.1"/>
</dbReference>
<feature type="compositionally biased region" description="Low complexity" evidence="1">
    <location>
        <begin position="223"/>
        <end position="251"/>
    </location>
</feature>
<sequence length="271" mass="26157">MNSDRNGFRGGWASPDDDQSDAESAIEMTGEFTIDYAPPAWYTQNASGGSADTPAAAADPRSPAAPVPPVGDPVDMPDPAPGDGRPGWTPSSDEPADDSSDGDLESGATMRFSPVALKHDVERLAADAAAEGTQAGPDDDGEPGEDAGSGGDFTLSAPAVDSPAAADGPVSGETESEPDGGTSEQDSAARNGDGAEAGEADGSEAAGEAPSTASGTEGDASSDDAASGDGVSGDGVSAGSDSPSADAAPVGTDGEPASADASDRAPGGRTG</sequence>
<dbReference type="HOGENOM" id="CLU_1028651_0_0_11"/>
<feature type="region of interest" description="Disordered" evidence="1">
    <location>
        <begin position="1"/>
        <end position="271"/>
    </location>
</feature>
<dbReference type="STRING" id="40318.SNOD_24280"/>
<feature type="compositionally biased region" description="Low complexity" evidence="1">
    <location>
        <begin position="156"/>
        <end position="170"/>
    </location>
</feature>
<dbReference type="NCBIfam" id="NF041021">
    <property type="entry name" value="SCO5717_Nterm"/>
    <property type="match status" value="1"/>
</dbReference>
<dbReference type="InterPro" id="IPR047739">
    <property type="entry name" value="SCO5717-like_N"/>
</dbReference>
<keyword evidence="3" id="KW-1185">Reference proteome</keyword>